<name>A0A3M7QPG7_BRAPC</name>
<reference evidence="1 2" key="1">
    <citation type="journal article" date="2018" name="Sci. Rep.">
        <title>Genomic signatures of local adaptation to the degree of environmental predictability in rotifers.</title>
        <authorList>
            <person name="Franch-Gras L."/>
            <person name="Hahn C."/>
            <person name="Garcia-Roger E.M."/>
            <person name="Carmona M.J."/>
            <person name="Serra M."/>
            <person name="Gomez A."/>
        </authorList>
    </citation>
    <scope>NUCLEOTIDE SEQUENCE [LARGE SCALE GENOMIC DNA]</scope>
    <source>
        <strain evidence="1">HYR1</strain>
    </source>
</reference>
<dbReference type="AlphaFoldDB" id="A0A3M7QPG7"/>
<keyword evidence="2" id="KW-1185">Reference proteome</keyword>
<accession>A0A3M7QPG7</accession>
<dbReference type="Proteomes" id="UP000276133">
    <property type="component" value="Unassembled WGS sequence"/>
</dbReference>
<comment type="caution">
    <text evidence="1">The sequence shown here is derived from an EMBL/GenBank/DDBJ whole genome shotgun (WGS) entry which is preliminary data.</text>
</comment>
<dbReference type="EMBL" id="REGN01005502">
    <property type="protein sequence ID" value="RNA13129.1"/>
    <property type="molecule type" value="Genomic_DNA"/>
</dbReference>
<gene>
    <name evidence="1" type="ORF">BpHYR1_024317</name>
</gene>
<proteinExistence type="predicted"/>
<organism evidence="1 2">
    <name type="scientific">Brachionus plicatilis</name>
    <name type="common">Marine rotifer</name>
    <name type="synonym">Brachionus muelleri</name>
    <dbReference type="NCBI Taxonomy" id="10195"/>
    <lineage>
        <taxon>Eukaryota</taxon>
        <taxon>Metazoa</taxon>
        <taxon>Spiralia</taxon>
        <taxon>Gnathifera</taxon>
        <taxon>Rotifera</taxon>
        <taxon>Eurotatoria</taxon>
        <taxon>Monogononta</taxon>
        <taxon>Pseudotrocha</taxon>
        <taxon>Ploima</taxon>
        <taxon>Brachionidae</taxon>
        <taxon>Brachionus</taxon>
    </lineage>
</organism>
<evidence type="ECO:0000313" key="2">
    <source>
        <dbReference type="Proteomes" id="UP000276133"/>
    </source>
</evidence>
<evidence type="ECO:0000313" key="1">
    <source>
        <dbReference type="EMBL" id="RNA13129.1"/>
    </source>
</evidence>
<protein>
    <submittedName>
        <fullName evidence="1">Uncharacterized protein</fullName>
    </submittedName>
</protein>
<sequence length="59" mass="7355">MLVCKYRKYHELNKLYSLFLIFWLVFLHRQCRCPYFHQRNLAASKSMLIKFLNHSFQDN</sequence>